<sequence length="597" mass="63377">MGSEGRDADTPYPHTRVVLDWAELDPAKLERVVKMLVRAACGATGIDGSGGDGSQDLRHDGPDGLTIYEVKSFTRRLTTSQRRQVARSLAGAVTQHAPARWVLVIPLDPTPAELAWFDKLRTQHPHVFLEWFGRDWLDGQIAGREDLISYVEGAQYKVLRRAAQHAQERAALATGTDYLQRVEDLHALGGTISPFWRWDVQDSPIGPATMLTAQTPDAATADPVSINTQFTFPAGDPDADEARAVLQRWLRSGGDVEIDGRFIEDVQVLASSEATQRLLGEPSRQVSSVRLITVPDTTDLPLHCTLALETAAPPPGGVGVAVPAAHGPDEPERGLPSVPFAFTERIVAPHGVALTGADPSGLLLGRVQGGVDESEGTELNLSMAPLAGRYPHDALPAIAFLAACRPGTRLVFKQGPVVLTSYDAGGEALANVDYLHNLIAALEVLQNHLGQLVPIPTDPPAGREAGELMAVASALTGTPGLLPYDGLSAPIVAGQIGQLLNSVPTVPGALYGAPDAFPLTLGDTTYKVPGLAMWSPGMQLINREQLQALAADEQAGRPVAPAVAQFACVGEHKAYLIRAVDDLGEPYLAVPGLPGRR</sequence>
<organism evidence="1 2">
    <name type="scientific">Klenkia marina</name>
    <dbReference type="NCBI Taxonomy" id="1960309"/>
    <lineage>
        <taxon>Bacteria</taxon>
        <taxon>Bacillati</taxon>
        <taxon>Actinomycetota</taxon>
        <taxon>Actinomycetes</taxon>
        <taxon>Geodermatophilales</taxon>
        <taxon>Geodermatophilaceae</taxon>
        <taxon>Klenkia</taxon>
    </lineage>
</organism>
<protein>
    <submittedName>
        <fullName evidence="1">Uncharacterized protein</fullName>
    </submittedName>
</protein>
<dbReference type="EMBL" id="FMUH01000001">
    <property type="protein sequence ID" value="SCX38865.1"/>
    <property type="molecule type" value="Genomic_DNA"/>
</dbReference>
<reference evidence="2" key="1">
    <citation type="submission" date="2016-10" db="EMBL/GenBank/DDBJ databases">
        <authorList>
            <person name="Varghese N."/>
            <person name="Submissions S."/>
        </authorList>
    </citation>
    <scope>NUCLEOTIDE SEQUENCE [LARGE SCALE GENOMIC DNA]</scope>
    <source>
        <strain evidence="2">DSM 45722</strain>
    </source>
</reference>
<proteinExistence type="predicted"/>
<dbReference type="STRING" id="1960309.SAMN03159343_0524"/>
<keyword evidence="2" id="KW-1185">Reference proteome</keyword>
<dbReference type="Proteomes" id="UP000198981">
    <property type="component" value="Unassembled WGS sequence"/>
</dbReference>
<accession>A0A1G4XCE3</accession>
<gene>
    <name evidence="1" type="ORF">SAMN03159343_0524</name>
</gene>
<evidence type="ECO:0000313" key="1">
    <source>
        <dbReference type="EMBL" id="SCX38865.1"/>
    </source>
</evidence>
<evidence type="ECO:0000313" key="2">
    <source>
        <dbReference type="Proteomes" id="UP000198981"/>
    </source>
</evidence>
<dbReference type="AlphaFoldDB" id="A0A1G4XCE3"/>
<name>A0A1G4XCE3_9ACTN</name>